<dbReference type="SUPFAM" id="SSF103247">
    <property type="entry name" value="TT1751-like"/>
    <property type="match status" value="1"/>
</dbReference>
<feature type="domain" description="DUF302" evidence="2">
    <location>
        <begin position="56"/>
        <end position="115"/>
    </location>
</feature>
<feature type="signal peptide" evidence="1">
    <location>
        <begin position="1"/>
        <end position="19"/>
    </location>
</feature>
<dbReference type="RefSeq" id="WP_002665004.1">
    <property type="nucleotide sequence ID" value="NZ_UFTJ01000003.1"/>
</dbReference>
<evidence type="ECO:0000313" key="4">
    <source>
        <dbReference type="Proteomes" id="UP000255515"/>
    </source>
</evidence>
<dbReference type="Pfam" id="PF03625">
    <property type="entry name" value="DUF302"/>
    <property type="match status" value="1"/>
</dbReference>
<gene>
    <name evidence="3" type="ORF">NCTC11661_01656</name>
</gene>
<dbReference type="PANTHER" id="PTHR38342">
    <property type="entry name" value="SLR5037 PROTEIN"/>
    <property type="match status" value="1"/>
</dbReference>
<protein>
    <submittedName>
        <fullName evidence="3">Uncharacterized conserved protein</fullName>
    </submittedName>
</protein>
<name>A0A380ZT33_9FLAO</name>
<reference evidence="3 4" key="1">
    <citation type="submission" date="2018-06" db="EMBL/GenBank/DDBJ databases">
        <authorList>
            <consortium name="Pathogen Informatics"/>
            <person name="Doyle S."/>
        </authorList>
    </citation>
    <scope>NUCLEOTIDE SEQUENCE [LARGE SCALE GENOMIC DNA]</scope>
    <source>
        <strain evidence="3 4">NCTC11661</strain>
    </source>
</reference>
<dbReference type="AlphaFoldDB" id="A0A380ZT33"/>
<dbReference type="InterPro" id="IPR005180">
    <property type="entry name" value="DUF302"/>
</dbReference>
<evidence type="ECO:0000259" key="2">
    <source>
        <dbReference type="Pfam" id="PF03625"/>
    </source>
</evidence>
<accession>A0A380ZT33</accession>
<evidence type="ECO:0000313" key="3">
    <source>
        <dbReference type="EMBL" id="SUV52517.1"/>
    </source>
</evidence>
<dbReference type="CDD" id="cd14797">
    <property type="entry name" value="DUF302"/>
    <property type="match status" value="1"/>
</dbReference>
<sequence length="151" mass="17329">MTKLFIFLFTFLTLHFSFAQKKQEMIHISSKNDFNTTVNLLYQTLEEKGLTVFADFDHQRNAKEVGLTMPGSRVIVFGNPKIGTFLMKENPWVALDLPLKIAIVEDENAEVSIVFTPVSSWKKKYNIKDKNLLSKMQAAMDAIAKRITRQN</sequence>
<feature type="chain" id="PRO_5016739245" evidence="1">
    <location>
        <begin position="20"/>
        <end position="151"/>
    </location>
</feature>
<proteinExistence type="predicted"/>
<dbReference type="Gene3D" id="3.30.310.70">
    <property type="entry name" value="TT1751-like domain"/>
    <property type="match status" value="1"/>
</dbReference>
<dbReference type="InterPro" id="IPR035923">
    <property type="entry name" value="TT1751-like_sf"/>
</dbReference>
<organism evidence="3 4">
    <name type="scientific">Bergeyella zoohelcum</name>
    <dbReference type="NCBI Taxonomy" id="1015"/>
    <lineage>
        <taxon>Bacteria</taxon>
        <taxon>Pseudomonadati</taxon>
        <taxon>Bacteroidota</taxon>
        <taxon>Flavobacteriia</taxon>
        <taxon>Flavobacteriales</taxon>
        <taxon>Weeksellaceae</taxon>
        <taxon>Bergeyella</taxon>
    </lineage>
</organism>
<evidence type="ECO:0000256" key="1">
    <source>
        <dbReference type="SAM" id="SignalP"/>
    </source>
</evidence>
<dbReference type="EMBL" id="UFTJ01000003">
    <property type="protein sequence ID" value="SUV52517.1"/>
    <property type="molecule type" value="Genomic_DNA"/>
</dbReference>
<dbReference type="PANTHER" id="PTHR38342:SF2">
    <property type="entry name" value="INNER MEMBRANE OR EXPORTED"/>
    <property type="match status" value="1"/>
</dbReference>
<keyword evidence="1" id="KW-0732">Signal</keyword>
<dbReference type="Proteomes" id="UP000255515">
    <property type="component" value="Unassembled WGS sequence"/>
</dbReference>